<feature type="compositionally biased region" description="Polar residues" evidence="1">
    <location>
        <begin position="198"/>
        <end position="219"/>
    </location>
</feature>
<reference evidence="2" key="2">
    <citation type="submission" date="2021-09" db="EMBL/GenBank/DDBJ databases">
        <authorList>
            <person name="Jia N."/>
            <person name="Wang J."/>
            <person name="Shi W."/>
            <person name="Du L."/>
            <person name="Sun Y."/>
            <person name="Zhan W."/>
            <person name="Jiang J."/>
            <person name="Wang Q."/>
            <person name="Zhang B."/>
            <person name="Ji P."/>
            <person name="Sakyi L.B."/>
            <person name="Cui X."/>
            <person name="Yuan T."/>
            <person name="Jiang B."/>
            <person name="Yang W."/>
            <person name="Lam T.T.-Y."/>
            <person name="Chang Q."/>
            <person name="Ding S."/>
            <person name="Wang X."/>
            <person name="Zhu J."/>
            <person name="Ruan X."/>
            <person name="Zhao L."/>
            <person name="Wei J."/>
            <person name="Que T."/>
            <person name="Du C."/>
            <person name="Cheng J."/>
            <person name="Dai P."/>
            <person name="Han X."/>
            <person name="Huang E."/>
            <person name="Gao Y."/>
            <person name="Liu J."/>
            <person name="Shao H."/>
            <person name="Ye R."/>
            <person name="Li L."/>
            <person name="Wei W."/>
            <person name="Wang X."/>
            <person name="Wang C."/>
            <person name="Huo Q."/>
            <person name="Li W."/>
            <person name="Guo W."/>
            <person name="Chen H."/>
            <person name="Chen S."/>
            <person name="Zhou L."/>
            <person name="Zhou L."/>
            <person name="Ni X."/>
            <person name="Tian J."/>
            <person name="Zhou Y."/>
            <person name="Sheng Y."/>
            <person name="Liu T."/>
            <person name="Pan Y."/>
            <person name="Xia L."/>
            <person name="Li J."/>
            <person name="Zhao F."/>
            <person name="Cao W."/>
        </authorList>
    </citation>
    <scope>NUCLEOTIDE SEQUENCE</scope>
    <source>
        <strain evidence="2">Rmic-2018</strain>
        <tissue evidence="2">Larvae</tissue>
    </source>
</reference>
<proteinExistence type="predicted"/>
<protein>
    <submittedName>
        <fullName evidence="2">Uncharacterized protein</fullName>
    </submittedName>
</protein>
<dbReference type="EMBL" id="JABSTU010000006">
    <property type="protein sequence ID" value="KAH8027093.1"/>
    <property type="molecule type" value="Genomic_DNA"/>
</dbReference>
<gene>
    <name evidence="2" type="ORF">HPB51_002038</name>
</gene>
<name>A0A9J6DY83_RHIMP</name>
<evidence type="ECO:0000256" key="1">
    <source>
        <dbReference type="SAM" id="MobiDB-lite"/>
    </source>
</evidence>
<dbReference type="Proteomes" id="UP000821866">
    <property type="component" value="Chromosome 4"/>
</dbReference>
<accession>A0A9J6DY83</accession>
<evidence type="ECO:0000313" key="2">
    <source>
        <dbReference type="EMBL" id="KAH8027093.1"/>
    </source>
</evidence>
<evidence type="ECO:0000313" key="3">
    <source>
        <dbReference type="Proteomes" id="UP000821866"/>
    </source>
</evidence>
<sequence>MFLLHSDSGLTVSLRTILYGQERLGYQSALQPSSGKVVARKASTALAANDTTPTDDQDEPRETLTPTTRFPLYVTARNRRRCRAPHLVHCSSEAAQNLSGLVRHHAWFFMADDSVAGGGTCLEWIQGHMCHDYSRNRFRSRSSCRAACENGIPRLKCTRRLELQSMYDCVHSDSAGVAPRRRTRPAETPKVEALPAPQESSSSDGEEATTYQEAPTSPDFSGRKTLVPKANTTPKLKSTPDEEHRVWQWWFYDPLLHACRRWKDVCVFRGYTTMAECTKACVFM</sequence>
<feature type="region of interest" description="Disordered" evidence="1">
    <location>
        <begin position="178"/>
        <end position="238"/>
    </location>
</feature>
<dbReference type="AlphaFoldDB" id="A0A9J6DY83"/>
<organism evidence="2 3">
    <name type="scientific">Rhipicephalus microplus</name>
    <name type="common">Cattle tick</name>
    <name type="synonym">Boophilus microplus</name>
    <dbReference type="NCBI Taxonomy" id="6941"/>
    <lineage>
        <taxon>Eukaryota</taxon>
        <taxon>Metazoa</taxon>
        <taxon>Ecdysozoa</taxon>
        <taxon>Arthropoda</taxon>
        <taxon>Chelicerata</taxon>
        <taxon>Arachnida</taxon>
        <taxon>Acari</taxon>
        <taxon>Parasitiformes</taxon>
        <taxon>Ixodida</taxon>
        <taxon>Ixodoidea</taxon>
        <taxon>Ixodidae</taxon>
        <taxon>Rhipicephalinae</taxon>
        <taxon>Rhipicephalus</taxon>
        <taxon>Boophilus</taxon>
    </lineage>
</organism>
<comment type="caution">
    <text evidence="2">The sequence shown here is derived from an EMBL/GenBank/DDBJ whole genome shotgun (WGS) entry which is preliminary data.</text>
</comment>
<feature type="region of interest" description="Disordered" evidence="1">
    <location>
        <begin position="44"/>
        <end position="65"/>
    </location>
</feature>
<reference evidence="2" key="1">
    <citation type="journal article" date="2020" name="Cell">
        <title>Large-Scale Comparative Analyses of Tick Genomes Elucidate Their Genetic Diversity and Vector Capacities.</title>
        <authorList>
            <consortium name="Tick Genome and Microbiome Consortium (TIGMIC)"/>
            <person name="Jia N."/>
            <person name="Wang J."/>
            <person name="Shi W."/>
            <person name="Du L."/>
            <person name="Sun Y."/>
            <person name="Zhan W."/>
            <person name="Jiang J.F."/>
            <person name="Wang Q."/>
            <person name="Zhang B."/>
            <person name="Ji P."/>
            <person name="Bell-Sakyi L."/>
            <person name="Cui X.M."/>
            <person name="Yuan T.T."/>
            <person name="Jiang B.G."/>
            <person name="Yang W.F."/>
            <person name="Lam T.T."/>
            <person name="Chang Q.C."/>
            <person name="Ding S.J."/>
            <person name="Wang X.J."/>
            <person name="Zhu J.G."/>
            <person name="Ruan X.D."/>
            <person name="Zhao L."/>
            <person name="Wei J.T."/>
            <person name="Ye R.Z."/>
            <person name="Que T.C."/>
            <person name="Du C.H."/>
            <person name="Zhou Y.H."/>
            <person name="Cheng J.X."/>
            <person name="Dai P.F."/>
            <person name="Guo W.B."/>
            <person name="Han X.H."/>
            <person name="Huang E.J."/>
            <person name="Li L.F."/>
            <person name="Wei W."/>
            <person name="Gao Y.C."/>
            <person name="Liu J.Z."/>
            <person name="Shao H.Z."/>
            <person name="Wang X."/>
            <person name="Wang C.C."/>
            <person name="Yang T.C."/>
            <person name="Huo Q.B."/>
            <person name="Li W."/>
            <person name="Chen H.Y."/>
            <person name="Chen S.E."/>
            <person name="Zhou L.G."/>
            <person name="Ni X.B."/>
            <person name="Tian J.H."/>
            <person name="Sheng Y."/>
            <person name="Liu T."/>
            <person name="Pan Y.S."/>
            <person name="Xia L.Y."/>
            <person name="Li J."/>
            <person name="Zhao F."/>
            <person name="Cao W.C."/>
        </authorList>
    </citation>
    <scope>NUCLEOTIDE SEQUENCE</scope>
    <source>
        <strain evidence="2">Rmic-2018</strain>
    </source>
</reference>
<keyword evidence="3" id="KW-1185">Reference proteome</keyword>